<evidence type="ECO:0000256" key="7">
    <source>
        <dbReference type="ARBA" id="ARBA00022723"/>
    </source>
</evidence>
<evidence type="ECO:0000256" key="10">
    <source>
        <dbReference type="ARBA" id="ARBA00023004"/>
    </source>
</evidence>
<dbReference type="Proteomes" id="UP000078225">
    <property type="component" value="Unassembled WGS sequence"/>
</dbReference>
<protein>
    <submittedName>
        <fullName evidence="15">Cytochrome B</fullName>
    </submittedName>
</protein>
<dbReference type="GO" id="GO:0020037">
    <property type="term" value="F:heme binding"/>
    <property type="evidence" value="ECO:0007669"/>
    <property type="project" value="TreeGrafter"/>
</dbReference>
<keyword evidence="5" id="KW-0349">Heme</keyword>
<keyword evidence="16" id="KW-1185">Reference proteome</keyword>
<dbReference type="InterPro" id="IPR016174">
    <property type="entry name" value="Di-haem_cyt_TM"/>
</dbReference>
<name>A0A1B7L7I4_9ENTR</name>
<keyword evidence="11 13" id="KW-0472">Membrane</keyword>
<keyword evidence="10" id="KW-0408">Iron</keyword>
<proteinExistence type="inferred from homology"/>
<evidence type="ECO:0000256" key="3">
    <source>
        <dbReference type="ARBA" id="ARBA00022448"/>
    </source>
</evidence>
<evidence type="ECO:0000259" key="14">
    <source>
        <dbReference type="Pfam" id="PF01292"/>
    </source>
</evidence>
<comment type="cofactor">
    <cofactor evidence="1">
        <name>heme b</name>
        <dbReference type="ChEBI" id="CHEBI:60344"/>
    </cofactor>
</comment>
<evidence type="ECO:0000256" key="5">
    <source>
        <dbReference type="ARBA" id="ARBA00022617"/>
    </source>
</evidence>
<dbReference type="GO" id="GO:0009055">
    <property type="term" value="F:electron transfer activity"/>
    <property type="evidence" value="ECO:0007669"/>
    <property type="project" value="InterPro"/>
</dbReference>
<dbReference type="GO" id="GO:0022904">
    <property type="term" value="P:respiratory electron transport chain"/>
    <property type="evidence" value="ECO:0007669"/>
    <property type="project" value="InterPro"/>
</dbReference>
<dbReference type="GO" id="GO:0046872">
    <property type="term" value="F:metal ion binding"/>
    <property type="evidence" value="ECO:0007669"/>
    <property type="project" value="UniProtKB-KW"/>
</dbReference>
<feature type="transmembrane region" description="Helical" evidence="13">
    <location>
        <begin position="98"/>
        <end position="119"/>
    </location>
</feature>
<dbReference type="GO" id="GO:0005886">
    <property type="term" value="C:plasma membrane"/>
    <property type="evidence" value="ECO:0007669"/>
    <property type="project" value="UniProtKB-SubCell"/>
</dbReference>
<evidence type="ECO:0000313" key="15">
    <source>
        <dbReference type="EMBL" id="OAT78349.1"/>
    </source>
</evidence>
<comment type="subcellular location">
    <subcellularLocation>
        <location evidence="2">Cell membrane</location>
        <topology evidence="2">Multi-pass membrane protein</topology>
    </subcellularLocation>
</comment>
<dbReference type="EMBL" id="LYRP01000001">
    <property type="protein sequence ID" value="OAT78349.1"/>
    <property type="molecule type" value="Genomic_DNA"/>
</dbReference>
<dbReference type="PANTHER" id="PTHR30529:SF4">
    <property type="entry name" value="SUPEROXIDE OXIDASE CYBB"/>
    <property type="match status" value="1"/>
</dbReference>
<dbReference type="PANTHER" id="PTHR30529">
    <property type="entry name" value="CYTOCHROME B561"/>
    <property type="match status" value="1"/>
</dbReference>
<keyword evidence="7" id="KW-0479">Metal-binding</keyword>
<evidence type="ECO:0000256" key="12">
    <source>
        <dbReference type="ARBA" id="ARBA00037975"/>
    </source>
</evidence>
<evidence type="ECO:0000256" key="1">
    <source>
        <dbReference type="ARBA" id="ARBA00001970"/>
    </source>
</evidence>
<dbReference type="AlphaFoldDB" id="A0A1B7L7I4"/>
<evidence type="ECO:0000256" key="4">
    <source>
        <dbReference type="ARBA" id="ARBA00022475"/>
    </source>
</evidence>
<dbReference type="Pfam" id="PF01292">
    <property type="entry name" value="Ni_hydr_CYTB"/>
    <property type="match status" value="1"/>
</dbReference>
<comment type="similarity">
    <text evidence="12">Belongs to the cytochrome b561 family.</text>
</comment>
<evidence type="ECO:0000256" key="13">
    <source>
        <dbReference type="SAM" id="Phobius"/>
    </source>
</evidence>
<feature type="transmembrane region" description="Helical" evidence="13">
    <location>
        <begin position="20"/>
        <end position="37"/>
    </location>
</feature>
<evidence type="ECO:0000256" key="2">
    <source>
        <dbReference type="ARBA" id="ARBA00004651"/>
    </source>
</evidence>
<keyword evidence="3" id="KW-0813">Transport</keyword>
<evidence type="ECO:0000313" key="16">
    <source>
        <dbReference type="Proteomes" id="UP000078225"/>
    </source>
</evidence>
<dbReference type="NCBIfam" id="NF008566">
    <property type="entry name" value="PRK11513.1"/>
    <property type="match status" value="1"/>
</dbReference>
<evidence type="ECO:0000256" key="9">
    <source>
        <dbReference type="ARBA" id="ARBA00022989"/>
    </source>
</evidence>
<feature type="transmembrane region" description="Helical" evidence="13">
    <location>
        <begin position="58"/>
        <end position="78"/>
    </location>
</feature>
<feature type="domain" description="Cytochrome b561 bacterial/Ni-hydrogenase" evidence="14">
    <location>
        <begin position="17"/>
        <end position="184"/>
    </location>
</feature>
<feature type="transmembrane region" description="Helical" evidence="13">
    <location>
        <begin position="155"/>
        <end position="174"/>
    </location>
</feature>
<comment type="caution">
    <text evidence="15">The sequence shown here is derived from an EMBL/GenBank/DDBJ whole genome shotgun (WGS) entry which is preliminary data.</text>
</comment>
<keyword evidence="8" id="KW-0249">Electron transport</keyword>
<dbReference type="InterPro" id="IPR011577">
    <property type="entry name" value="Cyt_b561_bac/Ni-Hgenase"/>
</dbReference>
<dbReference type="InterPro" id="IPR052168">
    <property type="entry name" value="Cytochrome_b561_oxidase"/>
</dbReference>
<gene>
    <name evidence="15" type="ORF">A9B99_01025</name>
</gene>
<keyword evidence="9 13" id="KW-1133">Transmembrane helix</keyword>
<dbReference type="STRING" id="1691903.A9B99_01025"/>
<evidence type="ECO:0000256" key="8">
    <source>
        <dbReference type="ARBA" id="ARBA00022982"/>
    </source>
</evidence>
<keyword evidence="4" id="KW-1003">Cell membrane</keyword>
<keyword evidence="6 13" id="KW-0812">Transmembrane</keyword>
<evidence type="ECO:0000256" key="6">
    <source>
        <dbReference type="ARBA" id="ARBA00022692"/>
    </source>
</evidence>
<sequence>MLNTSLNIEDVVMRGKYSSVQITLHWLVFLLVIIVYCSMELRGFFPRSFRPVLSSLHYGSGILIMVLMFARLAGRAIWPTPPIEPKPSPMVTGLSHLAHLVLYLMFIALPILGIVYRYYSGTDWAIFGLPMPVAATPREDFAWQVKEIHELVATVGYYVIGLHAAAALAHHYFWKDNTLLRMMPRKKSS</sequence>
<dbReference type="SUPFAM" id="SSF81342">
    <property type="entry name" value="Transmembrane di-heme cytochromes"/>
    <property type="match status" value="1"/>
</dbReference>
<accession>A0A1B7L7I4</accession>
<organism evidence="15 16">
    <name type="scientific">Mangrovibacter phragmitis</name>
    <dbReference type="NCBI Taxonomy" id="1691903"/>
    <lineage>
        <taxon>Bacteria</taxon>
        <taxon>Pseudomonadati</taxon>
        <taxon>Pseudomonadota</taxon>
        <taxon>Gammaproteobacteria</taxon>
        <taxon>Enterobacterales</taxon>
        <taxon>Enterobacteriaceae</taxon>
        <taxon>Mangrovibacter</taxon>
    </lineage>
</organism>
<reference evidence="16" key="1">
    <citation type="submission" date="2016-05" db="EMBL/GenBank/DDBJ databases">
        <authorList>
            <person name="Behera P."/>
            <person name="Vaishampayan P."/>
            <person name="Singh N."/>
            <person name="Raina V."/>
            <person name="Suar M."/>
            <person name="Pattnaik A."/>
            <person name="Rastogi G."/>
        </authorList>
    </citation>
    <scope>NUCLEOTIDE SEQUENCE [LARGE SCALE GENOMIC DNA]</scope>
    <source>
        <strain evidence="16">MP23</strain>
    </source>
</reference>
<evidence type="ECO:0000256" key="11">
    <source>
        <dbReference type="ARBA" id="ARBA00023136"/>
    </source>
</evidence>